<proteinExistence type="predicted"/>
<comment type="caution">
    <text evidence="1">The sequence shown here is derived from an EMBL/GenBank/DDBJ whole genome shotgun (WGS) entry which is preliminary data.</text>
</comment>
<dbReference type="STRING" id="85558.T45_06256"/>
<dbReference type="PATRIC" id="fig|698760.3.peg.5462"/>
<gene>
    <name evidence="1" type="ORF">STRTUCAR8_01929</name>
</gene>
<evidence type="ECO:0000313" key="1">
    <source>
        <dbReference type="EMBL" id="ELP65881.1"/>
    </source>
</evidence>
<name>L7F4E3_STRT8</name>
<protein>
    <submittedName>
        <fullName evidence="1">Phage integrase</fullName>
    </submittedName>
</protein>
<dbReference type="AlphaFoldDB" id="L7F4E3"/>
<sequence>MLMAEFGQEEREHKMRVALDAFHDYQNGIRPAGPGASDLLDFFAFVDEQLDSSGAPNIKRSDQEVTNLLAKRAKSLHLGSANYCWFLDPSKALCLKLAGAHARGATEPLIGMCDSARCPQATHHAGHRPVWAASAESKKVFIATIGRAQRTEKARLSTELARDERVLAEIDALSGTGA</sequence>
<evidence type="ECO:0000313" key="2">
    <source>
        <dbReference type="Proteomes" id="UP000010931"/>
    </source>
</evidence>
<dbReference type="Proteomes" id="UP000010931">
    <property type="component" value="Unassembled WGS sequence"/>
</dbReference>
<organism evidence="1 2">
    <name type="scientific">Streptomyces turgidiscabies (strain Car8)</name>
    <dbReference type="NCBI Taxonomy" id="698760"/>
    <lineage>
        <taxon>Bacteria</taxon>
        <taxon>Bacillati</taxon>
        <taxon>Actinomycetota</taxon>
        <taxon>Actinomycetes</taxon>
        <taxon>Kitasatosporales</taxon>
        <taxon>Streptomycetaceae</taxon>
        <taxon>Streptomyces</taxon>
    </lineage>
</organism>
<dbReference type="EMBL" id="AEJB01000361">
    <property type="protein sequence ID" value="ELP65881.1"/>
    <property type="molecule type" value="Genomic_DNA"/>
</dbReference>
<keyword evidence="2" id="KW-1185">Reference proteome</keyword>
<accession>L7F4E3</accession>
<reference evidence="1 2" key="1">
    <citation type="journal article" date="2011" name="Plasmid">
        <title>Streptomyces turgidiscabies Car8 contains a modular pathogenicity island that shares virulence genes with other actinobacterial plant pathogens.</title>
        <authorList>
            <person name="Huguet-Tapia J.C."/>
            <person name="Badger J.H."/>
            <person name="Loria R."/>
            <person name="Pettis G.S."/>
        </authorList>
    </citation>
    <scope>NUCLEOTIDE SEQUENCE [LARGE SCALE GENOMIC DNA]</scope>
    <source>
        <strain evidence="1 2">Car8</strain>
    </source>
</reference>